<dbReference type="InterPro" id="IPR020841">
    <property type="entry name" value="PKS_Beta-ketoAc_synthase_dom"/>
</dbReference>
<dbReference type="Pfam" id="PF02801">
    <property type="entry name" value="Ketoacyl-synt_C"/>
    <property type="match status" value="1"/>
</dbReference>
<gene>
    <name evidence="9" type="ORF">BT63DRAFT_470178</name>
</gene>
<evidence type="ECO:0000259" key="8">
    <source>
        <dbReference type="PROSITE" id="PS52019"/>
    </source>
</evidence>
<organism evidence="9 10">
    <name type="scientific">Microthyrium microscopicum</name>
    <dbReference type="NCBI Taxonomy" id="703497"/>
    <lineage>
        <taxon>Eukaryota</taxon>
        <taxon>Fungi</taxon>
        <taxon>Dikarya</taxon>
        <taxon>Ascomycota</taxon>
        <taxon>Pezizomycotina</taxon>
        <taxon>Dothideomycetes</taxon>
        <taxon>Dothideomycetes incertae sedis</taxon>
        <taxon>Microthyriales</taxon>
        <taxon>Microthyriaceae</taxon>
        <taxon>Microthyrium</taxon>
    </lineage>
</organism>
<dbReference type="Gene3D" id="1.10.1200.10">
    <property type="entry name" value="ACP-like"/>
    <property type="match status" value="1"/>
</dbReference>
<keyword evidence="3" id="KW-0808">Transferase</keyword>
<proteinExistence type="predicted"/>
<dbReference type="InterPro" id="IPR057326">
    <property type="entry name" value="KR_dom"/>
</dbReference>
<feature type="domain" description="PKS/mFAS DH" evidence="8">
    <location>
        <begin position="908"/>
        <end position="1212"/>
    </location>
</feature>
<dbReference type="Pfam" id="PF23297">
    <property type="entry name" value="ACP_SdgA_C"/>
    <property type="match status" value="1"/>
</dbReference>
<evidence type="ECO:0000256" key="2">
    <source>
        <dbReference type="ARBA" id="ARBA00022553"/>
    </source>
</evidence>
<dbReference type="SMART" id="SM00827">
    <property type="entry name" value="PKS_AT"/>
    <property type="match status" value="1"/>
</dbReference>
<dbReference type="PANTHER" id="PTHR43775">
    <property type="entry name" value="FATTY ACID SYNTHASE"/>
    <property type="match status" value="1"/>
</dbReference>
<feature type="region of interest" description="C-terminal hotdog fold" evidence="5">
    <location>
        <begin position="1055"/>
        <end position="1212"/>
    </location>
</feature>
<dbReference type="InterPro" id="IPR036291">
    <property type="entry name" value="NAD(P)-bd_dom_sf"/>
</dbReference>
<evidence type="ECO:0000259" key="6">
    <source>
        <dbReference type="PROSITE" id="PS50075"/>
    </source>
</evidence>
<dbReference type="SMART" id="SM00825">
    <property type="entry name" value="PKS_KS"/>
    <property type="match status" value="1"/>
</dbReference>
<dbReference type="GO" id="GO:0004312">
    <property type="term" value="F:fatty acid synthase activity"/>
    <property type="evidence" value="ECO:0007669"/>
    <property type="project" value="TreeGrafter"/>
</dbReference>
<dbReference type="Pfam" id="PF08659">
    <property type="entry name" value="KR"/>
    <property type="match status" value="1"/>
</dbReference>
<protein>
    <submittedName>
        <fullName evidence="9">Ketoacyl-synt-domain-containing protein</fullName>
    </submittedName>
</protein>
<dbReference type="SUPFAM" id="SSF55048">
    <property type="entry name" value="Probable ACP-binding domain of malonyl-CoA ACP transacylase"/>
    <property type="match status" value="1"/>
</dbReference>
<dbReference type="PROSITE" id="PS50075">
    <property type="entry name" value="CARRIER"/>
    <property type="match status" value="1"/>
</dbReference>
<dbReference type="InterPro" id="IPR018201">
    <property type="entry name" value="Ketoacyl_synth_AS"/>
</dbReference>
<dbReference type="InterPro" id="IPR049552">
    <property type="entry name" value="PKS_DH_N"/>
</dbReference>
<evidence type="ECO:0000256" key="1">
    <source>
        <dbReference type="ARBA" id="ARBA00022450"/>
    </source>
</evidence>
<dbReference type="SUPFAM" id="SSF52151">
    <property type="entry name" value="FabD/lysophospholipase-like"/>
    <property type="match status" value="1"/>
</dbReference>
<dbReference type="Gene3D" id="3.40.366.10">
    <property type="entry name" value="Malonyl-Coenzyme A Acyl Carrier Protein, domain 2"/>
    <property type="match status" value="1"/>
</dbReference>
<evidence type="ECO:0000256" key="3">
    <source>
        <dbReference type="ARBA" id="ARBA00022679"/>
    </source>
</evidence>
<dbReference type="InterPro" id="IPR049900">
    <property type="entry name" value="PKS_mFAS_DH"/>
</dbReference>
<dbReference type="Gene3D" id="3.40.47.10">
    <property type="match status" value="1"/>
</dbReference>
<dbReference type="CDD" id="cd00833">
    <property type="entry name" value="PKS"/>
    <property type="match status" value="1"/>
</dbReference>
<dbReference type="InterPro" id="IPR013968">
    <property type="entry name" value="PKS_KR"/>
</dbReference>
<dbReference type="OrthoDB" id="329835at2759"/>
<dbReference type="InterPro" id="IPR014031">
    <property type="entry name" value="Ketoacyl_synth_C"/>
</dbReference>
<dbReference type="InterPro" id="IPR014030">
    <property type="entry name" value="Ketoacyl_synth_N"/>
</dbReference>
<reference evidence="9" key="1">
    <citation type="journal article" date="2020" name="Stud. Mycol.">
        <title>101 Dothideomycetes genomes: a test case for predicting lifestyles and emergence of pathogens.</title>
        <authorList>
            <person name="Haridas S."/>
            <person name="Albert R."/>
            <person name="Binder M."/>
            <person name="Bloem J."/>
            <person name="Labutti K."/>
            <person name="Salamov A."/>
            <person name="Andreopoulos B."/>
            <person name="Baker S."/>
            <person name="Barry K."/>
            <person name="Bills G."/>
            <person name="Bluhm B."/>
            <person name="Cannon C."/>
            <person name="Castanera R."/>
            <person name="Culley D."/>
            <person name="Daum C."/>
            <person name="Ezra D."/>
            <person name="Gonzalez J."/>
            <person name="Henrissat B."/>
            <person name="Kuo A."/>
            <person name="Liang C."/>
            <person name="Lipzen A."/>
            <person name="Lutzoni F."/>
            <person name="Magnuson J."/>
            <person name="Mondo S."/>
            <person name="Nolan M."/>
            <person name="Ohm R."/>
            <person name="Pangilinan J."/>
            <person name="Park H.-J."/>
            <person name="Ramirez L."/>
            <person name="Alfaro M."/>
            <person name="Sun H."/>
            <person name="Tritt A."/>
            <person name="Yoshinaga Y."/>
            <person name="Zwiers L.-H."/>
            <person name="Turgeon B."/>
            <person name="Goodwin S."/>
            <person name="Spatafora J."/>
            <person name="Crous P."/>
            <person name="Grigoriev I."/>
        </authorList>
    </citation>
    <scope>NUCLEOTIDE SEQUENCE</scope>
    <source>
        <strain evidence="9">CBS 115976</strain>
    </source>
</reference>
<evidence type="ECO:0000313" key="9">
    <source>
        <dbReference type="EMBL" id="KAF2670491.1"/>
    </source>
</evidence>
<dbReference type="InterPro" id="IPR036736">
    <property type="entry name" value="ACP-like_sf"/>
</dbReference>
<dbReference type="Pfam" id="PF00698">
    <property type="entry name" value="Acyl_transf_1"/>
    <property type="match status" value="1"/>
</dbReference>
<dbReference type="InterPro" id="IPR014043">
    <property type="entry name" value="Acyl_transferase_dom"/>
</dbReference>
<dbReference type="InterPro" id="IPR001227">
    <property type="entry name" value="Ac_transferase_dom_sf"/>
</dbReference>
<name>A0A6A6UG00_9PEZI</name>
<dbReference type="InterPro" id="IPR016035">
    <property type="entry name" value="Acyl_Trfase/lysoPLipase"/>
</dbReference>
<dbReference type="PROSITE" id="PS00606">
    <property type="entry name" value="KS3_1"/>
    <property type="match status" value="1"/>
</dbReference>
<evidence type="ECO:0000256" key="4">
    <source>
        <dbReference type="ARBA" id="ARBA00023268"/>
    </source>
</evidence>
<evidence type="ECO:0000256" key="5">
    <source>
        <dbReference type="PROSITE-ProRule" id="PRU01363"/>
    </source>
</evidence>
<dbReference type="SMART" id="SM00822">
    <property type="entry name" value="PKS_KR"/>
    <property type="match status" value="1"/>
</dbReference>
<dbReference type="SUPFAM" id="SSF47336">
    <property type="entry name" value="ACP-like"/>
    <property type="match status" value="1"/>
</dbReference>
<keyword evidence="4" id="KW-0511">Multifunctional enzyme</keyword>
<dbReference type="PROSITE" id="PS52019">
    <property type="entry name" value="PKS_MFAS_DH"/>
    <property type="match status" value="1"/>
</dbReference>
<keyword evidence="10" id="KW-1185">Reference proteome</keyword>
<dbReference type="SUPFAM" id="SSF51735">
    <property type="entry name" value="NAD(P)-binding Rossmann-fold domains"/>
    <property type="match status" value="1"/>
</dbReference>
<feature type="domain" description="Carrier" evidence="6">
    <location>
        <begin position="1805"/>
        <end position="1882"/>
    </location>
</feature>
<dbReference type="EMBL" id="MU004234">
    <property type="protein sequence ID" value="KAF2670491.1"/>
    <property type="molecule type" value="Genomic_DNA"/>
</dbReference>
<dbReference type="GO" id="GO:0044550">
    <property type="term" value="P:secondary metabolite biosynthetic process"/>
    <property type="evidence" value="ECO:0007669"/>
    <property type="project" value="TreeGrafter"/>
</dbReference>
<dbReference type="InterPro" id="IPR016039">
    <property type="entry name" value="Thiolase-like"/>
</dbReference>
<sequence>MQEYTGNEVAIIGMACRTAGANSPSELWDLLESSKDVQQEITRFNSSAYHNPESKHQRGLSSVNRAYLMDDELVECFDHAFFHITPNEARCMDPQQRNLLEVAYEAIESAGIPLNKFKDTDSAVFAAIDGCDYASIIGKDLDSIPRYAATGIAGCMAANRISYFFNLSGPSMVIDTACSSSMTALHQAVRSLQSGDSGMAIVCGAKMILTPDMFIPSSEMGFLSPSGRCQSFDADADGYGRGEGAIALLLKPLKDAIADSDPIRAVLKGIRINHDGRTQGITMPSAEAQESNIRRLYSSEGIDSDTIQYVEAHGTGTTVGDLKEITALDSIFNGPSTRQTDSLTVGSIKSNIGHLEATAGLAGILKTVLCLEQGRIPAQMNLRRRNPAVQFDRMNIPTSIMEWPKTSGKVRRAAVNCFGAGGTNGHCVLEASMAQRPLVETNSRPYLFMVSASSPAALSTTSNRLADHVEKNELDTRDLAYTLLSRRSTFSSTMFFAASSNEDFIKQARKSSPTLPSVSALKATNICWIFTGQGAQWPRMGTELLEHSPVFRETISMCEQHLQALSTAPSWTLSEELSKFTAQSNIYKASFSQPLTTAVQLGLVELWKAWGFHPSMVVGHSSGEIAAAYAAGHLSLRDAIVVSYLRGVAMTELNETGDETKPKGAMCAIGLSEQDALKLLSNYDDKVQLAAVNSPTGCTLSGDRTAVEEIGSYCGETGNFFRKLQVDVAYHSAHVLPVACSYREALEQAGIGPLRGKDDSKMFSSVTGQLQDSEACTPHYWADNMTGTVKFTQALHACAQYNPELSACFEIGPHPALRGPTLETLQIEQKNMPYFASCVRGQDDFACQLETAGSLLASEIDLNTKAINDAEGAQIITNLPSHLWNHSTRLWCESRVSHNAMFKKFPRHPLLGSRYMEDTNQNPSWRCQISIDELPWRLTDGQALPDAAFVLMALEASKQVLQKEMATAGSICLRDLQIQSAFLVEELLSSSSSDLHFSSNRMEDSDEYSSLIFSTQTDETLPCTKHCSGIFGLDTSTVDLEIHNIKGTTVCTQKHDPFILDNVQDMGLLLHSRLTDLNLSKGMATAKIDTTECKLDSLGLKDAFQMAQSAAIAHRSGISSSLRAIGRLNFFLRSDAAPMLSVSARSGTIEGKPGTSFEIGDRLIAKDLQFTIDQNKAQPMPLRSLFYKAHSELDIADVANDSHSSLAEVLLLATHKWPMCDIGLFNLDEQDEDEVLRLAQSFDRPRFRSIQIVGADEKVIDESIKRVRKVQAGSKFHLTLIGDGSATEDHTETIHEDGSIFLKHGNTNDGKDWHHQKWCSGAQILPRPSDILVFQAPGIESDITVPGVTLISLDIESIAKFSRTWSTSYHAIVIDIIDSSVGVAWSGAIILPWLQNMLRLAQSISWITTKSSSTPSVCTTTALLRTLQSEQPSLKIRHVVYEEHQTQDMDGHIHELLSDWDRAFSESEQDLRSGHKKITRWRPDDELSVRTSVFPGSQEGDITQLGRIELSTDGAYVVIGGLGGLGRFICAWLVKHGAKQVVAMSRSGPEAKGAKSLEAELEAIGGHLQVLKCDACDEEALSKALERIRATHAVKGVINMAMLLGDAPLASMTASEWDRPLKLKVDSSRYLHELTAEDKPDLFILFSSIASVLGNRNQAGYNVGNAYVNSLAEFRRTQRLPAVAIALGAVTDMGVLHEMGRTNMLETLTRSGLVHLQQHHLDKIMQAAVSECRDPNSTRAVILTGLNMFERVDGKLIGMQDQTMLYWTELPEFGHLQYHKRTWHSAREEKDQSLLERIKSLSGKNALDALESAFLQFLANLLGFSISDLNTKSSLLDHGLDSLGAVTCQYWFHRELEVNVSVQQIFLTGSINDLLVQVQQKI</sequence>
<dbReference type="InterPro" id="IPR042104">
    <property type="entry name" value="PKS_dehydratase_sf"/>
</dbReference>
<feature type="region of interest" description="N-terminal hotdog fold" evidence="5">
    <location>
        <begin position="908"/>
        <end position="1038"/>
    </location>
</feature>
<evidence type="ECO:0000313" key="10">
    <source>
        <dbReference type="Proteomes" id="UP000799302"/>
    </source>
</evidence>
<dbReference type="CDD" id="cd05274">
    <property type="entry name" value="KR_FAS_SDR_x"/>
    <property type="match status" value="1"/>
</dbReference>
<dbReference type="GO" id="GO:0006633">
    <property type="term" value="P:fatty acid biosynthetic process"/>
    <property type="evidence" value="ECO:0007669"/>
    <property type="project" value="InterPro"/>
</dbReference>
<dbReference type="Pfam" id="PF21089">
    <property type="entry name" value="PKS_DH_N"/>
    <property type="match status" value="1"/>
</dbReference>
<dbReference type="Gene3D" id="3.10.129.110">
    <property type="entry name" value="Polyketide synthase dehydratase"/>
    <property type="match status" value="1"/>
</dbReference>
<dbReference type="Pfam" id="PF00109">
    <property type="entry name" value="ketoacyl-synt"/>
    <property type="match status" value="1"/>
</dbReference>
<dbReference type="GO" id="GO:0004315">
    <property type="term" value="F:3-oxoacyl-[acyl-carrier-protein] synthase activity"/>
    <property type="evidence" value="ECO:0007669"/>
    <property type="project" value="InterPro"/>
</dbReference>
<dbReference type="PANTHER" id="PTHR43775:SF37">
    <property type="entry name" value="SI:DKEY-61P9.11"/>
    <property type="match status" value="1"/>
</dbReference>
<keyword evidence="1" id="KW-0596">Phosphopantetheine</keyword>
<feature type="domain" description="Ketosynthase family 3 (KS3)" evidence="7">
    <location>
        <begin position="6"/>
        <end position="431"/>
    </location>
</feature>
<dbReference type="InterPro" id="IPR050091">
    <property type="entry name" value="PKS_NRPS_Biosynth_Enz"/>
</dbReference>
<accession>A0A6A6UG00</accession>
<dbReference type="SUPFAM" id="SSF53901">
    <property type="entry name" value="Thiolase-like"/>
    <property type="match status" value="1"/>
</dbReference>
<dbReference type="Gene3D" id="3.40.50.720">
    <property type="entry name" value="NAD(P)-binding Rossmann-like Domain"/>
    <property type="match status" value="1"/>
</dbReference>
<dbReference type="InterPro" id="IPR032821">
    <property type="entry name" value="PKS_assoc"/>
</dbReference>
<dbReference type="InterPro" id="IPR016036">
    <property type="entry name" value="Malonyl_transacylase_ACP-bd"/>
</dbReference>
<dbReference type="Pfam" id="PF16197">
    <property type="entry name" value="KAsynt_C_assoc"/>
    <property type="match status" value="1"/>
</dbReference>
<dbReference type="InterPro" id="IPR009081">
    <property type="entry name" value="PP-bd_ACP"/>
</dbReference>
<dbReference type="PROSITE" id="PS52004">
    <property type="entry name" value="KS3_2"/>
    <property type="match status" value="1"/>
</dbReference>
<evidence type="ECO:0000259" key="7">
    <source>
        <dbReference type="PROSITE" id="PS52004"/>
    </source>
</evidence>
<keyword evidence="2" id="KW-0597">Phosphoprotein</keyword>
<dbReference type="Proteomes" id="UP000799302">
    <property type="component" value="Unassembled WGS sequence"/>
</dbReference>
<comment type="caution">
    <text evidence="5">Lacks conserved residue(s) required for the propagation of feature annotation.</text>
</comment>